<organism evidence="2 3">
    <name type="scientific">Nocardia yunnanensis</name>
    <dbReference type="NCBI Taxonomy" id="2382165"/>
    <lineage>
        <taxon>Bacteria</taxon>
        <taxon>Bacillati</taxon>
        <taxon>Actinomycetota</taxon>
        <taxon>Actinomycetes</taxon>
        <taxon>Mycobacteriales</taxon>
        <taxon>Nocardiaceae</taxon>
        <taxon>Nocardia</taxon>
    </lineage>
</organism>
<keyword evidence="3" id="KW-1185">Reference proteome</keyword>
<dbReference type="AlphaFoldDB" id="A0A386ZEZ1"/>
<evidence type="ECO:0000256" key="1">
    <source>
        <dbReference type="SAM" id="MobiDB-lite"/>
    </source>
</evidence>
<proteinExistence type="predicted"/>
<sequence length="282" mass="31110">MASAAARRERHRELIRSIVPEMVAGTVVSHQSAAVLYGAMLWRTPLERICVTRNRRGGGKTRPLVKVHGSPVDSLVELDGLPVTTPARTVLDLALSLPLESAVVASDALVGAFGLTPDELAGELARAKGRYGIDQAKRVLAILDGRSQSIGESLSRTMFHRHALPLPRSQGNVFTPDGRFVARVDFYYESAGVLCEFDGLTPYGRLLAPGQDVAATLRRERLRETYLRALGFEVVRWTWDDLVRGNPARRLRAALTTGRRRPDGRIEPAPARPPRRVRERAL</sequence>
<protein>
    <recommendedName>
        <fullName evidence="4">DUF559 domain-containing protein</fullName>
    </recommendedName>
</protein>
<dbReference type="OrthoDB" id="5517693at2"/>
<evidence type="ECO:0000313" key="2">
    <source>
        <dbReference type="EMBL" id="AYF75185.1"/>
    </source>
</evidence>
<feature type="region of interest" description="Disordered" evidence="1">
    <location>
        <begin position="254"/>
        <end position="282"/>
    </location>
</feature>
<evidence type="ECO:0000313" key="3">
    <source>
        <dbReference type="Proteomes" id="UP000267164"/>
    </source>
</evidence>
<gene>
    <name evidence="2" type="ORF">D7D52_16400</name>
</gene>
<dbReference type="Proteomes" id="UP000267164">
    <property type="component" value="Chromosome"/>
</dbReference>
<evidence type="ECO:0008006" key="4">
    <source>
        <dbReference type="Google" id="ProtNLM"/>
    </source>
</evidence>
<dbReference type="KEGG" id="nyu:D7D52_16400"/>
<dbReference type="EMBL" id="CP032568">
    <property type="protein sequence ID" value="AYF75185.1"/>
    <property type="molecule type" value="Genomic_DNA"/>
</dbReference>
<accession>A0A386ZEZ1</accession>
<reference evidence="2 3" key="1">
    <citation type="submission" date="2018-09" db="EMBL/GenBank/DDBJ databases">
        <title>Nocardia yunnanensis sp. nov., an actinomycete isolated from a soil sample.</title>
        <authorList>
            <person name="Zhang J."/>
        </authorList>
    </citation>
    <scope>NUCLEOTIDE SEQUENCE [LARGE SCALE GENOMIC DNA]</scope>
    <source>
        <strain evidence="2 3">CFHS0054</strain>
    </source>
</reference>
<name>A0A386ZEZ1_9NOCA</name>
<feature type="compositionally biased region" description="Basic residues" evidence="1">
    <location>
        <begin position="273"/>
        <end position="282"/>
    </location>
</feature>